<evidence type="ECO:0000313" key="4">
    <source>
        <dbReference type="Proteomes" id="UP000215914"/>
    </source>
</evidence>
<dbReference type="EMBL" id="CM007898">
    <property type="protein sequence ID" value="OTG16065.1"/>
    <property type="molecule type" value="Genomic_DNA"/>
</dbReference>
<evidence type="ECO:0000313" key="3">
    <source>
        <dbReference type="EMBL" id="OTG16065.1"/>
    </source>
</evidence>
<accession>A0A251TY53</accession>
<gene>
    <name evidence="3" type="ORF">HannXRQ_Chr09g0267311</name>
    <name evidence="2" type="ORF">HanXRQr2_Chr09g0404151</name>
</gene>
<dbReference type="EMBL" id="MNCJ02000324">
    <property type="protein sequence ID" value="KAF5792273.1"/>
    <property type="molecule type" value="Genomic_DNA"/>
</dbReference>
<reference evidence="2" key="3">
    <citation type="submission" date="2020-06" db="EMBL/GenBank/DDBJ databases">
        <title>Helianthus annuus Genome sequencing and assembly Release 2.</title>
        <authorList>
            <person name="Gouzy J."/>
            <person name="Langlade N."/>
            <person name="Munos S."/>
        </authorList>
    </citation>
    <scope>NUCLEOTIDE SEQUENCE</scope>
    <source>
        <tissue evidence="2">Leaves</tissue>
    </source>
</reference>
<name>A0A251TY53_HELAN</name>
<dbReference type="Pfam" id="PF24289">
    <property type="entry name" value="DUF7477"/>
    <property type="match status" value="1"/>
</dbReference>
<dbReference type="InParanoid" id="A0A251TY53"/>
<evidence type="ECO:0000313" key="2">
    <source>
        <dbReference type="EMBL" id="KAF5792273.1"/>
    </source>
</evidence>
<dbReference type="Gramene" id="mRNA:HanXRQr2_Chr09g0404151">
    <property type="protein sequence ID" value="mRNA:HanXRQr2_Chr09g0404151"/>
    <property type="gene ID" value="HanXRQr2_Chr09g0404151"/>
</dbReference>
<dbReference type="AlphaFoldDB" id="A0A251TY53"/>
<evidence type="ECO:0000259" key="1">
    <source>
        <dbReference type="Pfam" id="PF24289"/>
    </source>
</evidence>
<organism evidence="3 4">
    <name type="scientific">Helianthus annuus</name>
    <name type="common">Common sunflower</name>
    <dbReference type="NCBI Taxonomy" id="4232"/>
    <lineage>
        <taxon>Eukaryota</taxon>
        <taxon>Viridiplantae</taxon>
        <taxon>Streptophyta</taxon>
        <taxon>Embryophyta</taxon>
        <taxon>Tracheophyta</taxon>
        <taxon>Spermatophyta</taxon>
        <taxon>Magnoliopsida</taxon>
        <taxon>eudicotyledons</taxon>
        <taxon>Gunneridae</taxon>
        <taxon>Pentapetalae</taxon>
        <taxon>asterids</taxon>
        <taxon>campanulids</taxon>
        <taxon>Asterales</taxon>
        <taxon>Asteraceae</taxon>
        <taxon>Asteroideae</taxon>
        <taxon>Heliantheae alliance</taxon>
        <taxon>Heliantheae</taxon>
        <taxon>Helianthus</taxon>
    </lineage>
</organism>
<dbReference type="InterPro" id="IPR055900">
    <property type="entry name" value="DUF7477"/>
</dbReference>
<feature type="domain" description="DUF7477" evidence="1">
    <location>
        <begin position="51"/>
        <end position="110"/>
    </location>
</feature>
<sequence>MRSNKKKICFQKIRHLCQRTSFRKPDVLRSSKFHLRITLFIVLCIAGDRCNRYHCDVADQRLAQHSDKGNEDGLLICNVAFRSNLLALIMDSCTCITSQVYQLSPSFLNKVLHVLGSGLLNDLFQTTKQFVVY</sequence>
<dbReference type="Proteomes" id="UP000215914">
    <property type="component" value="Chromosome 9"/>
</dbReference>
<reference evidence="3" key="2">
    <citation type="submission" date="2017-02" db="EMBL/GenBank/DDBJ databases">
        <title>Sunflower complete genome.</title>
        <authorList>
            <person name="Langlade N."/>
            <person name="Munos S."/>
        </authorList>
    </citation>
    <scope>NUCLEOTIDE SEQUENCE [LARGE SCALE GENOMIC DNA]</scope>
    <source>
        <tissue evidence="3">Leaves</tissue>
    </source>
</reference>
<dbReference type="STRING" id="4232.A0A251TY53"/>
<protein>
    <recommendedName>
        <fullName evidence="1">DUF7477 domain-containing protein</fullName>
    </recommendedName>
</protein>
<reference evidence="2 4" key="1">
    <citation type="journal article" date="2017" name="Nature">
        <title>The sunflower genome provides insights into oil metabolism, flowering and Asterid evolution.</title>
        <authorList>
            <person name="Badouin H."/>
            <person name="Gouzy J."/>
            <person name="Grassa C.J."/>
            <person name="Murat F."/>
            <person name="Staton S.E."/>
            <person name="Cottret L."/>
            <person name="Lelandais-Briere C."/>
            <person name="Owens G.L."/>
            <person name="Carrere S."/>
            <person name="Mayjonade B."/>
            <person name="Legrand L."/>
            <person name="Gill N."/>
            <person name="Kane N.C."/>
            <person name="Bowers J.E."/>
            <person name="Hubner S."/>
            <person name="Bellec A."/>
            <person name="Berard A."/>
            <person name="Berges H."/>
            <person name="Blanchet N."/>
            <person name="Boniface M.C."/>
            <person name="Brunel D."/>
            <person name="Catrice O."/>
            <person name="Chaidir N."/>
            <person name="Claudel C."/>
            <person name="Donnadieu C."/>
            <person name="Faraut T."/>
            <person name="Fievet G."/>
            <person name="Helmstetter N."/>
            <person name="King M."/>
            <person name="Knapp S.J."/>
            <person name="Lai Z."/>
            <person name="Le Paslier M.C."/>
            <person name="Lippi Y."/>
            <person name="Lorenzon L."/>
            <person name="Mandel J.R."/>
            <person name="Marage G."/>
            <person name="Marchand G."/>
            <person name="Marquand E."/>
            <person name="Bret-Mestries E."/>
            <person name="Morien E."/>
            <person name="Nambeesan S."/>
            <person name="Nguyen T."/>
            <person name="Pegot-Espagnet P."/>
            <person name="Pouilly N."/>
            <person name="Raftis F."/>
            <person name="Sallet E."/>
            <person name="Schiex T."/>
            <person name="Thomas J."/>
            <person name="Vandecasteele C."/>
            <person name="Vares D."/>
            <person name="Vear F."/>
            <person name="Vautrin S."/>
            <person name="Crespi M."/>
            <person name="Mangin B."/>
            <person name="Burke J.M."/>
            <person name="Salse J."/>
            <person name="Munos S."/>
            <person name="Vincourt P."/>
            <person name="Rieseberg L.H."/>
            <person name="Langlade N.B."/>
        </authorList>
    </citation>
    <scope>NUCLEOTIDE SEQUENCE [LARGE SCALE GENOMIC DNA]</scope>
    <source>
        <strain evidence="4">cv. SF193</strain>
        <tissue evidence="2">Leaves</tissue>
    </source>
</reference>
<proteinExistence type="predicted"/>
<keyword evidence="4" id="KW-1185">Reference proteome</keyword>